<evidence type="ECO:0000313" key="2">
    <source>
        <dbReference type="Proteomes" id="UP000219356"/>
    </source>
</evidence>
<dbReference type="AlphaFoldDB" id="A0A285NY57"/>
<reference evidence="2" key="1">
    <citation type="submission" date="2017-09" db="EMBL/GenBank/DDBJ databases">
        <authorList>
            <person name="Varghese N."/>
            <person name="Submissions S."/>
        </authorList>
    </citation>
    <scope>NUCLEOTIDE SEQUENCE [LARGE SCALE GENOMIC DNA]</scope>
    <source>
        <strain evidence="2">CGMCC 1.8913</strain>
    </source>
</reference>
<gene>
    <name evidence="1" type="ORF">SAMN05421503_2386</name>
</gene>
<evidence type="ECO:0000313" key="1">
    <source>
        <dbReference type="EMBL" id="SNZ14422.1"/>
    </source>
</evidence>
<protein>
    <submittedName>
        <fullName evidence="1">Uncharacterized protein</fullName>
    </submittedName>
</protein>
<keyword evidence="2" id="KW-1185">Reference proteome</keyword>
<proteinExistence type="predicted"/>
<dbReference type="STRING" id="586416.GZ22_04730"/>
<accession>A0A285NY57</accession>
<dbReference type="Proteomes" id="UP000219356">
    <property type="component" value="Unassembled WGS sequence"/>
</dbReference>
<dbReference type="EMBL" id="OBEK01000003">
    <property type="protein sequence ID" value="SNZ14422.1"/>
    <property type="molecule type" value="Genomic_DNA"/>
</dbReference>
<sequence length="73" mass="8625">MNQEKVIIEGSLEGMRFYKELDIVIDPGEVTPEQAIIRFYESDAESFDMLAREQGWRNCYWTYLDNTELLQAN</sequence>
<name>A0A285NY57_9BACI</name>
<dbReference type="OrthoDB" id="2972321at2"/>
<dbReference type="RefSeq" id="WP_097042395.1">
    <property type="nucleotide sequence ID" value="NZ_OBEK01000003.1"/>
</dbReference>
<organism evidence="1 2">
    <name type="scientific">Terribacillus aidingensis</name>
    <dbReference type="NCBI Taxonomy" id="586416"/>
    <lineage>
        <taxon>Bacteria</taxon>
        <taxon>Bacillati</taxon>
        <taxon>Bacillota</taxon>
        <taxon>Bacilli</taxon>
        <taxon>Bacillales</taxon>
        <taxon>Bacillaceae</taxon>
        <taxon>Terribacillus</taxon>
    </lineage>
</organism>